<feature type="compositionally biased region" description="Acidic residues" evidence="5">
    <location>
        <begin position="229"/>
        <end position="249"/>
    </location>
</feature>
<feature type="compositionally biased region" description="Polar residues" evidence="5">
    <location>
        <begin position="701"/>
        <end position="725"/>
    </location>
</feature>
<dbReference type="EnsemblPlants" id="OMERI04G02590.1">
    <property type="protein sequence ID" value="OMERI04G02590.1"/>
    <property type="gene ID" value="OMERI04G02590"/>
</dbReference>
<evidence type="ECO:0000256" key="2">
    <source>
        <dbReference type="ARBA" id="ARBA00022771"/>
    </source>
</evidence>
<organism evidence="7">
    <name type="scientific">Oryza meridionalis</name>
    <dbReference type="NCBI Taxonomy" id="40149"/>
    <lineage>
        <taxon>Eukaryota</taxon>
        <taxon>Viridiplantae</taxon>
        <taxon>Streptophyta</taxon>
        <taxon>Embryophyta</taxon>
        <taxon>Tracheophyta</taxon>
        <taxon>Spermatophyta</taxon>
        <taxon>Magnoliopsida</taxon>
        <taxon>Liliopsida</taxon>
        <taxon>Poales</taxon>
        <taxon>Poaceae</taxon>
        <taxon>BOP clade</taxon>
        <taxon>Oryzoideae</taxon>
        <taxon>Oryzeae</taxon>
        <taxon>Oryzinae</taxon>
        <taxon>Oryza</taxon>
    </lineage>
</organism>
<dbReference type="SMART" id="SM00575">
    <property type="entry name" value="ZnF_PMZ"/>
    <property type="match status" value="1"/>
</dbReference>
<dbReference type="InterPro" id="IPR006564">
    <property type="entry name" value="Znf_PMZ"/>
</dbReference>
<feature type="compositionally biased region" description="Pro residues" evidence="5">
    <location>
        <begin position="821"/>
        <end position="830"/>
    </location>
</feature>
<proteinExistence type="predicted"/>
<feature type="region of interest" description="Disordered" evidence="5">
    <location>
        <begin position="163"/>
        <end position="194"/>
    </location>
</feature>
<evidence type="ECO:0000256" key="1">
    <source>
        <dbReference type="ARBA" id="ARBA00022723"/>
    </source>
</evidence>
<feature type="region of interest" description="Disordered" evidence="5">
    <location>
        <begin position="224"/>
        <end position="253"/>
    </location>
</feature>
<evidence type="ECO:0000313" key="7">
    <source>
        <dbReference type="EnsemblPlants" id="OMERI04G02590.1"/>
    </source>
</evidence>
<dbReference type="GO" id="GO:0008270">
    <property type="term" value="F:zinc ion binding"/>
    <property type="evidence" value="ECO:0007669"/>
    <property type="project" value="UniProtKB-KW"/>
</dbReference>
<feature type="region of interest" description="Disordered" evidence="5">
    <location>
        <begin position="637"/>
        <end position="672"/>
    </location>
</feature>
<dbReference type="PANTHER" id="PTHR31973:SF187">
    <property type="entry name" value="MUTATOR TRANSPOSASE MUDRA PROTEIN"/>
    <property type="match status" value="1"/>
</dbReference>
<sequence length="830" mass="92022">MADTGNPSGAAMNVLDTLAVRFHFKGNFVVQGKEKSYCGGREAMSYIERDKVSLPELVGHLRDHYEVMDGTLLHWLVPGGELDDGLRALVDDKVCNFMSDCICEGGVAEIYAEEPILVDVSDCEPDLQGIHEQKEHGAIQGLEDNVESEKRLVVYKQQEEMFNFEAEDDSDTDSDYIPGDESESDEGEEAESIKKHYKQLKKKIKAGQANILDDVAFEGYKTNPVMQDGAEEGGNEEGDSDESIEEIGSDGEVTTRASNYARRDNKLVTSRRIAEKYDKFIFANPSWNLAYMKATVQEEMFADASIGKLKRAKQLVMKAALDATKGQYQKLYSYQLELLRSNPGSTVVVNREVGMDPPVFKRIYICLGALKKGFLAGCRKVIGLDGCFKGATNGELICALGRDANNKMGFSMLFKNGLQWLNIEIVLGTSMPTGRSTSMTKNTKRSFGGVPKLLAPCCSIWQGHSWRWSLMQEHKPGAQAIMNTHPQQWSRAWFKWILEARFFPIITMLETIRRKVMVRIKDQIANSNRWNTVICPGILKKLNVYIAESAFCHAISNGAEAYEVKHHEHRFTVQLDKKECSCRYWQLSGLPCSHAIACIFYKTSQLDGYIADCYSVETFKKIYAHCLQPLEGMSSWPEDDRQPLNAPGYIKMPGRPKTEMRREAHEPAKATRASKIGTIIRCRKCKQVGHNRSTCDKHNGEGSTTSRPQQVPNPDQHIVLSNTPHSSTQSRKRKSAASATISAASMSKTKIPSNQKALQVVRVNATARVATHQGGSATVNLQAIVPGSQGSTSASVQIKSRKASVSVSAQEPGNGKGKKPTPGPMLLIPP</sequence>
<feature type="compositionally biased region" description="Basic and acidic residues" evidence="5">
    <location>
        <begin position="656"/>
        <end position="669"/>
    </location>
</feature>
<accession>A0A0E0DAS4</accession>
<keyword evidence="2 4" id="KW-0863">Zinc-finger</keyword>
<evidence type="ECO:0000256" key="3">
    <source>
        <dbReference type="ARBA" id="ARBA00022833"/>
    </source>
</evidence>
<evidence type="ECO:0000256" key="4">
    <source>
        <dbReference type="PROSITE-ProRule" id="PRU00325"/>
    </source>
</evidence>
<keyword evidence="8" id="KW-1185">Reference proteome</keyword>
<keyword evidence="1" id="KW-0479">Metal-binding</keyword>
<dbReference type="HOGENOM" id="CLU_006767_5_0_1"/>
<reference evidence="7" key="2">
    <citation type="submission" date="2018-05" db="EMBL/GenBank/DDBJ databases">
        <title>OmerRS3 (Oryza meridionalis Reference Sequence Version 3).</title>
        <authorList>
            <person name="Zhang J."/>
            <person name="Kudrna D."/>
            <person name="Lee S."/>
            <person name="Talag J."/>
            <person name="Welchert J."/>
            <person name="Wing R.A."/>
        </authorList>
    </citation>
    <scope>NUCLEOTIDE SEQUENCE [LARGE SCALE GENOMIC DNA]</scope>
    <source>
        <strain evidence="7">cv. OR44</strain>
    </source>
</reference>
<feature type="region of interest" description="Disordered" evidence="5">
    <location>
        <begin position="690"/>
        <end position="752"/>
    </location>
</feature>
<dbReference type="PROSITE" id="PS50966">
    <property type="entry name" value="ZF_SWIM"/>
    <property type="match status" value="1"/>
</dbReference>
<evidence type="ECO:0000313" key="8">
    <source>
        <dbReference type="Proteomes" id="UP000008021"/>
    </source>
</evidence>
<feature type="domain" description="SWIM-type" evidence="6">
    <location>
        <begin position="571"/>
        <end position="603"/>
    </location>
</feature>
<reference evidence="7" key="1">
    <citation type="submission" date="2015-04" db="UniProtKB">
        <authorList>
            <consortium name="EnsemblPlants"/>
        </authorList>
    </citation>
    <scope>IDENTIFICATION</scope>
</reference>
<evidence type="ECO:0000259" key="6">
    <source>
        <dbReference type="PROSITE" id="PS50966"/>
    </source>
</evidence>
<name>A0A0E0DAS4_9ORYZ</name>
<dbReference type="InterPro" id="IPR007527">
    <property type="entry name" value="Znf_SWIM"/>
</dbReference>
<protein>
    <recommendedName>
        <fullName evidence="6">SWIM-type domain-containing protein</fullName>
    </recommendedName>
</protein>
<dbReference type="Proteomes" id="UP000008021">
    <property type="component" value="Chromosome 4"/>
</dbReference>
<dbReference type="AlphaFoldDB" id="A0A0E0DAS4"/>
<feature type="region of interest" description="Disordered" evidence="5">
    <location>
        <begin position="787"/>
        <end position="830"/>
    </location>
</feature>
<evidence type="ECO:0000256" key="5">
    <source>
        <dbReference type="SAM" id="MobiDB-lite"/>
    </source>
</evidence>
<dbReference type="Pfam" id="PF04434">
    <property type="entry name" value="SWIM"/>
    <property type="match status" value="1"/>
</dbReference>
<dbReference type="PANTHER" id="PTHR31973">
    <property type="entry name" value="POLYPROTEIN, PUTATIVE-RELATED"/>
    <property type="match status" value="1"/>
</dbReference>
<feature type="compositionally biased region" description="Polar residues" evidence="5">
    <location>
        <begin position="788"/>
        <end position="811"/>
    </location>
</feature>
<feature type="compositionally biased region" description="Low complexity" evidence="5">
    <location>
        <begin position="736"/>
        <end position="750"/>
    </location>
</feature>
<dbReference type="Gramene" id="OMERI04G02590.1">
    <property type="protein sequence ID" value="OMERI04G02590.1"/>
    <property type="gene ID" value="OMERI04G02590"/>
</dbReference>
<keyword evidence="3" id="KW-0862">Zinc</keyword>
<feature type="compositionally biased region" description="Acidic residues" evidence="5">
    <location>
        <begin position="165"/>
        <end position="190"/>
    </location>
</feature>